<reference evidence="1" key="1">
    <citation type="journal article" date="2024" name="BMC Genomics">
        <title>Functional annotation of a divergent genome using sequence and structure-based similarity.</title>
        <authorList>
            <person name="Svedberg D."/>
            <person name="Winiger R.R."/>
            <person name="Berg A."/>
            <person name="Sharma H."/>
            <person name="Tellgren-Roth C."/>
            <person name="Debrunner-Vossbrinck B.A."/>
            <person name="Vossbrinck C.R."/>
            <person name="Barandun J."/>
        </authorList>
    </citation>
    <scope>NUCLEOTIDE SEQUENCE</scope>
    <source>
        <strain evidence="1">Illinois isolate</strain>
    </source>
</reference>
<dbReference type="KEGG" id="vnx:VNE69_02080"/>
<evidence type="ECO:0008006" key="3">
    <source>
        <dbReference type="Google" id="ProtNLM"/>
    </source>
</evidence>
<gene>
    <name evidence="1" type="ORF">VNE69_02080</name>
</gene>
<name>A0AAX4J9C6_9MICR</name>
<evidence type="ECO:0000313" key="2">
    <source>
        <dbReference type="Proteomes" id="UP001334084"/>
    </source>
</evidence>
<evidence type="ECO:0000313" key="1">
    <source>
        <dbReference type="EMBL" id="WUR02553.1"/>
    </source>
</evidence>
<dbReference type="EMBL" id="CP142727">
    <property type="protein sequence ID" value="WUR02553.1"/>
    <property type="molecule type" value="Genomic_DNA"/>
</dbReference>
<organism evidence="1 2">
    <name type="scientific">Vairimorpha necatrix</name>
    <dbReference type="NCBI Taxonomy" id="6039"/>
    <lineage>
        <taxon>Eukaryota</taxon>
        <taxon>Fungi</taxon>
        <taxon>Fungi incertae sedis</taxon>
        <taxon>Microsporidia</taxon>
        <taxon>Nosematidae</taxon>
        <taxon>Vairimorpha</taxon>
    </lineage>
</organism>
<sequence length="139" mass="16045">MTSSESEGQFEGLINDLKDKVISMEILEGSDSYYKQDTEGASSDQYDLIRSITESDTLKIVQNIKYDNLKYMFLKNIGDEGKPPVYLYISTDVDQNNMKRGMFITAFYCYSLVFTFDFKKLNNTTAKIINILDQYQAEE</sequence>
<dbReference type="RefSeq" id="XP_065328698.1">
    <property type="nucleotide sequence ID" value="XM_065472626.1"/>
</dbReference>
<dbReference type="AlphaFoldDB" id="A0AAX4J9C6"/>
<protein>
    <recommendedName>
        <fullName evidence="3">ADF-H domain-containing protein</fullName>
    </recommendedName>
</protein>
<keyword evidence="2" id="KW-1185">Reference proteome</keyword>
<proteinExistence type="predicted"/>
<dbReference type="GeneID" id="90540370"/>
<dbReference type="Proteomes" id="UP001334084">
    <property type="component" value="Chromosome 2"/>
</dbReference>
<accession>A0AAX4J9C6</accession>